<reference evidence="1" key="1">
    <citation type="journal article" date="2013" name="Nat. Commun.">
        <title>Whole-genome sequencing of Oryza brachyantha reveals mechanisms underlying Oryza genome evolution.</title>
        <authorList>
            <person name="Chen J."/>
            <person name="Huang Q."/>
            <person name="Gao D."/>
            <person name="Wang J."/>
            <person name="Lang Y."/>
            <person name="Liu T."/>
            <person name="Li B."/>
            <person name="Bai Z."/>
            <person name="Luis Goicoechea J."/>
            <person name="Liang C."/>
            <person name="Chen C."/>
            <person name="Zhang W."/>
            <person name="Sun S."/>
            <person name="Liao Y."/>
            <person name="Zhang X."/>
            <person name="Yang L."/>
            <person name="Song C."/>
            <person name="Wang M."/>
            <person name="Shi J."/>
            <person name="Liu G."/>
            <person name="Liu J."/>
            <person name="Zhou H."/>
            <person name="Zhou W."/>
            <person name="Yu Q."/>
            <person name="An N."/>
            <person name="Chen Y."/>
            <person name="Cai Q."/>
            <person name="Wang B."/>
            <person name="Liu B."/>
            <person name="Min J."/>
            <person name="Huang Y."/>
            <person name="Wu H."/>
            <person name="Li Z."/>
            <person name="Zhang Y."/>
            <person name="Yin Y."/>
            <person name="Song W."/>
            <person name="Jiang J."/>
            <person name="Jackson S.A."/>
            <person name="Wing R.A."/>
            <person name="Wang J."/>
            <person name="Chen M."/>
        </authorList>
    </citation>
    <scope>NUCLEOTIDE SEQUENCE [LARGE SCALE GENOMIC DNA]</scope>
    <source>
        <strain evidence="1">cv. IRGC 101232</strain>
    </source>
</reference>
<dbReference type="Proteomes" id="UP000006038">
    <property type="component" value="Chromosome 1"/>
</dbReference>
<reference evidence="1" key="2">
    <citation type="submission" date="2013-04" db="UniProtKB">
        <authorList>
            <consortium name="EnsemblPlants"/>
        </authorList>
    </citation>
    <scope>IDENTIFICATION</scope>
</reference>
<proteinExistence type="predicted"/>
<evidence type="ECO:0000313" key="2">
    <source>
        <dbReference type="Proteomes" id="UP000006038"/>
    </source>
</evidence>
<dbReference type="EnsemblPlants" id="OB01G50480.1">
    <property type="protein sequence ID" value="OB01G50480.1"/>
    <property type="gene ID" value="OB01G50480"/>
</dbReference>
<organism evidence="1">
    <name type="scientific">Oryza brachyantha</name>
    <name type="common">malo sina</name>
    <dbReference type="NCBI Taxonomy" id="4533"/>
    <lineage>
        <taxon>Eukaryota</taxon>
        <taxon>Viridiplantae</taxon>
        <taxon>Streptophyta</taxon>
        <taxon>Embryophyta</taxon>
        <taxon>Tracheophyta</taxon>
        <taxon>Spermatophyta</taxon>
        <taxon>Magnoliopsida</taxon>
        <taxon>Liliopsida</taxon>
        <taxon>Poales</taxon>
        <taxon>Poaceae</taxon>
        <taxon>BOP clade</taxon>
        <taxon>Oryzoideae</taxon>
        <taxon>Oryzeae</taxon>
        <taxon>Oryzinae</taxon>
        <taxon>Oryza</taxon>
    </lineage>
</organism>
<dbReference type="Gramene" id="OB01G50480.1">
    <property type="protein sequence ID" value="OB01G50480.1"/>
    <property type="gene ID" value="OB01G50480"/>
</dbReference>
<keyword evidence="2" id="KW-1185">Reference proteome</keyword>
<dbReference type="HOGENOM" id="CLU_3109582_0_0_1"/>
<protein>
    <submittedName>
        <fullName evidence="1">Uncharacterized protein</fullName>
    </submittedName>
</protein>
<name>J3L742_ORYBR</name>
<evidence type="ECO:0000313" key="1">
    <source>
        <dbReference type="EnsemblPlants" id="OB01G50480.1"/>
    </source>
</evidence>
<dbReference type="AlphaFoldDB" id="J3L742"/>
<sequence>MKICCRFRKCILLIKESAYFSVIVRNIYQLNCGKDMLMYIHVAARRVVVDR</sequence>
<accession>J3L742</accession>